<reference evidence="3" key="1">
    <citation type="journal article" date="2019" name="Int. J. Syst. Evol. Microbiol.">
        <title>The Global Catalogue of Microorganisms (GCM) 10K type strain sequencing project: providing services to taxonomists for standard genome sequencing and annotation.</title>
        <authorList>
            <consortium name="The Broad Institute Genomics Platform"/>
            <consortium name="The Broad Institute Genome Sequencing Center for Infectious Disease"/>
            <person name="Wu L."/>
            <person name="Ma J."/>
        </authorList>
    </citation>
    <scope>NUCLEOTIDE SEQUENCE [LARGE SCALE GENOMIC DNA]</scope>
    <source>
        <strain evidence="3">CGMCC 4.7677</strain>
    </source>
</reference>
<organism evidence="2 3">
    <name type="scientific">Amycolatopsis deserti</name>
    <dbReference type="NCBI Taxonomy" id="185696"/>
    <lineage>
        <taxon>Bacteria</taxon>
        <taxon>Bacillati</taxon>
        <taxon>Actinomycetota</taxon>
        <taxon>Actinomycetes</taxon>
        <taxon>Pseudonocardiales</taxon>
        <taxon>Pseudonocardiaceae</taxon>
        <taxon>Amycolatopsis</taxon>
    </lineage>
</organism>
<dbReference type="SUPFAM" id="SSF54909">
    <property type="entry name" value="Dimeric alpha+beta barrel"/>
    <property type="match status" value="2"/>
</dbReference>
<dbReference type="EMBL" id="BNAU01000001">
    <property type="protein sequence ID" value="GHE84050.1"/>
    <property type="molecule type" value="Genomic_DNA"/>
</dbReference>
<keyword evidence="3" id="KW-1185">Reference proteome</keyword>
<dbReference type="SUPFAM" id="SSF46785">
    <property type="entry name" value="Winged helix' DNA-binding domain"/>
    <property type="match status" value="1"/>
</dbReference>
<dbReference type="PANTHER" id="PTHR30154">
    <property type="entry name" value="LEUCINE-RESPONSIVE REGULATORY PROTEIN"/>
    <property type="match status" value="1"/>
</dbReference>
<sequence>MADALDLQIINAVQIHPRVSWAQLGRVLRVDPSTISRRWSALTESRQVWTCCYECDDVLGVPAGLVSAIVEVRCAPGQRGAVIAELVRQGPVFSVSCTSGPRDLYLLISTDTLLSMDRYVDERISVVPGVTGTRTHYLRTIYIEGSKWRLRALDAGQVAALETMRPSDPPAQRKPAYQPLIEALATDVRRTAAELQAELGRSVSVIARDIDAVLAAGWVRWRVDFAHTLLGWQAGAMLWLDVPHPELDRVVASLRTLHNVRLCGSVTGSANLAVWLWLRDLQELDEIESRLAVAYPRVRIRDRWIVPRIAKRTGYTLDLDSRWLDHVPISGRVVFED</sequence>
<comment type="caution">
    <text evidence="2">The sequence shown here is derived from an EMBL/GenBank/DDBJ whole genome shotgun (WGS) entry which is preliminary data.</text>
</comment>
<protein>
    <submittedName>
        <fullName evidence="2">AsnC family transcriptional regulator</fullName>
    </submittedName>
</protein>
<feature type="domain" description="HTH asnC-type" evidence="1">
    <location>
        <begin position="3"/>
        <end position="42"/>
    </location>
</feature>
<dbReference type="InterPro" id="IPR000485">
    <property type="entry name" value="AsnC-type_HTH_dom"/>
</dbReference>
<evidence type="ECO:0000259" key="1">
    <source>
        <dbReference type="Pfam" id="PF13404"/>
    </source>
</evidence>
<dbReference type="PANTHER" id="PTHR30154:SF34">
    <property type="entry name" value="TRANSCRIPTIONAL REGULATOR AZLB"/>
    <property type="match status" value="1"/>
</dbReference>
<evidence type="ECO:0000313" key="2">
    <source>
        <dbReference type="EMBL" id="GHE84050.1"/>
    </source>
</evidence>
<proteinExistence type="predicted"/>
<dbReference type="InterPro" id="IPR036390">
    <property type="entry name" value="WH_DNA-bd_sf"/>
</dbReference>
<dbReference type="InterPro" id="IPR011008">
    <property type="entry name" value="Dimeric_a/b-barrel"/>
</dbReference>
<dbReference type="RefSeq" id="WP_191243600.1">
    <property type="nucleotide sequence ID" value="NZ_BNAU01000001.1"/>
</dbReference>
<dbReference type="Gene3D" id="1.10.10.10">
    <property type="entry name" value="Winged helix-like DNA-binding domain superfamily/Winged helix DNA-binding domain"/>
    <property type="match status" value="1"/>
</dbReference>
<gene>
    <name evidence="2" type="primary">asnC</name>
    <name evidence="2" type="ORF">GCM10017786_14240</name>
</gene>
<name>A0ABQ3IJX2_9PSEU</name>
<dbReference type="InterPro" id="IPR036388">
    <property type="entry name" value="WH-like_DNA-bd_sf"/>
</dbReference>
<evidence type="ECO:0000313" key="3">
    <source>
        <dbReference type="Proteomes" id="UP000605897"/>
    </source>
</evidence>
<dbReference type="Gene3D" id="3.30.70.920">
    <property type="match status" value="2"/>
</dbReference>
<dbReference type="Proteomes" id="UP000605897">
    <property type="component" value="Unassembled WGS sequence"/>
</dbReference>
<dbReference type="Pfam" id="PF13404">
    <property type="entry name" value="HTH_AsnC-type"/>
    <property type="match status" value="1"/>
</dbReference>
<accession>A0ABQ3IJX2</accession>